<feature type="transmembrane region" description="Helical" evidence="2">
    <location>
        <begin position="682"/>
        <end position="700"/>
    </location>
</feature>
<gene>
    <name evidence="4" type="ORF">SAMD00023353_4200580</name>
</gene>
<dbReference type="STRING" id="77044.A0A1W2TP84"/>
<reference evidence="4" key="1">
    <citation type="submission" date="2016-03" db="EMBL/GenBank/DDBJ databases">
        <title>Draft genome sequence of Rosellinia necatrix.</title>
        <authorList>
            <person name="Kanematsu S."/>
        </authorList>
    </citation>
    <scope>NUCLEOTIDE SEQUENCE [LARGE SCALE GENOMIC DNA]</scope>
    <source>
        <strain evidence="4">W97</strain>
    </source>
</reference>
<dbReference type="Gene3D" id="3.40.50.300">
    <property type="entry name" value="P-loop containing nucleotide triphosphate hydrolases"/>
    <property type="match status" value="1"/>
</dbReference>
<dbReference type="PROSITE" id="PS50837">
    <property type="entry name" value="NACHT"/>
    <property type="match status" value="1"/>
</dbReference>
<organism evidence="4">
    <name type="scientific">Rosellinia necatrix</name>
    <name type="common">White root-rot fungus</name>
    <dbReference type="NCBI Taxonomy" id="77044"/>
    <lineage>
        <taxon>Eukaryota</taxon>
        <taxon>Fungi</taxon>
        <taxon>Dikarya</taxon>
        <taxon>Ascomycota</taxon>
        <taxon>Pezizomycotina</taxon>
        <taxon>Sordariomycetes</taxon>
        <taxon>Xylariomycetidae</taxon>
        <taxon>Xylariales</taxon>
        <taxon>Xylariaceae</taxon>
        <taxon>Rosellinia</taxon>
    </lineage>
</organism>
<dbReference type="OMA" id="CIEFIAN"/>
<keyword evidence="2" id="KW-0812">Transmembrane</keyword>
<accession>A0A1W2TP84</accession>
<dbReference type="EMBL" id="DF977487">
    <property type="protein sequence ID" value="GAP90207.2"/>
    <property type="molecule type" value="Genomic_DNA"/>
</dbReference>
<dbReference type="Proteomes" id="UP000054516">
    <property type="component" value="Unassembled WGS sequence"/>
</dbReference>
<keyword evidence="5" id="KW-1185">Reference proteome</keyword>
<keyword evidence="1" id="KW-0677">Repeat</keyword>
<evidence type="ECO:0000259" key="3">
    <source>
        <dbReference type="PROSITE" id="PS50837"/>
    </source>
</evidence>
<keyword evidence="2" id="KW-1133">Transmembrane helix</keyword>
<evidence type="ECO:0000256" key="2">
    <source>
        <dbReference type="SAM" id="Phobius"/>
    </source>
</evidence>
<dbReference type="PANTHER" id="PTHR10622:SF13">
    <property type="entry name" value="NACHT DOMAIN-CONTAINING PROTEIN"/>
    <property type="match status" value="1"/>
</dbReference>
<keyword evidence="2" id="KW-0472">Membrane</keyword>
<dbReference type="PANTHER" id="PTHR10622">
    <property type="entry name" value="HET DOMAIN-CONTAINING PROTEIN"/>
    <property type="match status" value="1"/>
</dbReference>
<protein>
    <submittedName>
        <fullName evidence="4">Putative vegetative incompatibility protein HET-E-1</fullName>
    </submittedName>
</protein>
<dbReference type="AlphaFoldDB" id="A0A1W2TP84"/>
<dbReference type="SUPFAM" id="SSF52540">
    <property type="entry name" value="P-loop containing nucleoside triphosphate hydrolases"/>
    <property type="match status" value="1"/>
</dbReference>
<evidence type="ECO:0000313" key="4">
    <source>
        <dbReference type="EMBL" id="GAP90207.2"/>
    </source>
</evidence>
<evidence type="ECO:0000313" key="5">
    <source>
        <dbReference type="Proteomes" id="UP000054516"/>
    </source>
</evidence>
<feature type="domain" description="NACHT" evidence="3">
    <location>
        <begin position="202"/>
        <end position="353"/>
    </location>
</feature>
<name>A0A1W2TP84_ROSNE</name>
<dbReference type="InterPro" id="IPR027417">
    <property type="entry name" value="P-loop_NTPase"/>
</dbReference>
<proteinExistence type="predicted"/>
<sequence>MFQWYKNATKCYVYLFDVPKSYAEHVAEPPPMWEREFRKCRWLSRSWMLQELIAPSSVEFFGRDGQRLGDKKSLEQLLHDTTNISIDALRGRPLSGFSVEDRMLWLSGRDAKLPEDKAYSLLGIFDIHMPLIYGQGEEKALRRLRMEIDIQSGKPVLEKLPIAAGAAFDSHAEEHNPKYLPNTRVELLREISQWIEDPDAKTIFWLNGMAGTGKSTIARTLAHSSSKSRKLGASFFFKRGEGDRGSVSKFFTTITAQLIQWEPALAIHVREAIDADATISNKTLREQFEKLILEPLSRISSRDPKAGVVVIVVDALDECEREEDIRLIIRLLSRAKVLNSPRLRIFLTSRPESSIRRTFHLDPVENTYQDLILHDIDQSVIESDLSVYFEYKLSEIRKEIRKEYNSTPRRQQLPFTWPEQLEIQALVKMAVPLFIFASTACLFLADSRTGTPDMKLRKILEYQTKSQESKLDATYLPVLNQLLINLSNSEEREVLKLFKQLVGSIILLVNPLSTPALAHLLGISQDVIDNHLDYSHSLLSVPLLPDSPVRLLHLSFRDFLVDPSKCGKDPFWVDEKEAHKQLAADCLRVMNETLCTDISGVQWPGTSHAYIDPKIISNKLALEVQYACRYWVYHIQQAGDRIFDDDQVRCFLQHHFLHWLEALSLIGRASESIQNIKTLQSLLEAVFSCYTLSMMLYVLLVQTCQQYKQRRSKHTAQH</sequence>
<evidence type="ECO:0000256" key="1">
    <source>
        <dbReference type="ARBA" id="ARBA00022737"/>
    </source>
</evidence>
<dbReference type="OrthoDB" id="538223at2759"/>
<dbReference type="InterPro" id="IPR007111">
    <property type="entry name" value="NACHT_NTPase"/>
</dbReference>
<dbReference type="InterPro" id="IPR056884">
    <property type="entry name" value="NPHP3-like_N"/>
</dbReference>
<dbReference type="Pfam" id="PF24883">
    <property type="entry name" value="NPHP3_N"/>
    <property type="match status" value="1"/>
</dbReference>